<keyword evidence="3" id="KW-1185">Reference proteome</keyword>
<organism evidence="2 3">
    <name type="scientific">Ostreococcus lucimarinus (strain CCE9901)</name>
    <dbReference type="NCBI Taxonomy" id="436017"/>
    <lineage>
        <taxon>Eukaryota</taxon>
        <taxon>Viridiplantae</taxon>
        <taxon>Chlorophyta</taxon>
        <taxon>Mamiellophyceae</taxon>
        <taxon>Mamiellales</taxon>
        <taxon>Bathycoccaceae</taxon>
        <taxon>Ostreococcus</taxon>
    </lineage>
</organism>
<dbReference type="GeneID" id="5004880"/>
<dbReference type="HOGENOM" id="CLU_1491420_0_0_1"/>
<name>A4S5W3_OSTLU</name>
<dbReference type="eggNOG" id="ENOG502SUZT">
    <property type="taxonomic scope" value="Eukaryota"/>
</dbReference>
<dbReference type="KEGG" id="olu:OSTLU_26903"/>
<dbReference type="Proteomes" id="UP000001568">
    <property type="component" value="Chromosome 12"/>
</dbReference>
<sequence>MGTSETVATATRVGSAREGSGATAGARATTPVRGAPPLPPAAARAPTRAPTGGAGTTGRERDGGGKPALGGIVPEDIDAVYHQMQHLGNKWADAHAEAEMLEEAKKCVLATITLHYIGDGGTKAAAEVQAYASQEYQDHIKRMVEARRRANLAKIELESIKTHLNLTRTYEATRREEMKML</sequence>
<dbReference type="AlphaFoldDB" id="A4S5W3"/>
<feature type="compositionally biased region" description="Low complexity" evidence="1">
    <location>
        <begin position="41"/>
        <end position="51"/>
    </location>
</feature>
<proteinExistence type="predicted"/>
<feature type="compositionally biased region" description="Low complexity" evidence="1">
    <location>
        <begin position="14"/>
        <end position="33"/>
    </location>
</feature>
<evidence type="ECO:0000313" key="3">
    <source>
        <dbReference type="Proteomes" id="UP000001568"/>
    </source>
</evidence>
<feature type="region of interest" description="Disordered" evidence="1">
    <location>
        <begin position="1"/>
        <end position="68"/>
    </location>
</feature>
<accession>A4S5W3</accession>
<evidence type="ECO:0000313" key="2">
    <source>
        <dbReference type="EMBL" id="ABO98973.1"/>
    </source>
</evidence>
<evidence type="ECO:0000256" key="1">
    <source>
        <dbReference type="SAM" id="MobiDB-lite"/>
    </source>
</evidence>
<dbReference type="EMBL" id="CP000592">
    <property type="protein sequence ID" value="ABO98973.1"/>
    <property type="molecule type" value="Genomic_DNA"/>
</dbReference>
<dbReference type="Gramene" id="ABO98973">
    <property type="protein sequence ID" value="ABO98973"/>
    <property type="gene ID" value="OSTLU_26903"/>
</dbReference>
<dbReference type="RefSeq" id="XP_001420680.1">
    <property type="nucleotide sequence ID" value="XM_001420643.1"/>
</dbReference>
<reference evidence="2 3" key="1">
    <citation type="journal article" date="2007" name="Proc. Natl. Acad. Sci. U.S.A.">
        <title>The tiny eukaryote Ostreococcus provides genomic insights into the paradox of plankton speciation.</title>
        <authorList>
            <person name="Palenik B."/>
            <person name="Grimwood J."/>
            <person name="Aerts A."/>
            <person name="Rouze P."/>
            <person name="Salamov A."/>
            <person name="Putnam N."/>
            <person name="Dupont C."/>
            <person name="Jorgensen R."/>
            <person name="Derelle E."/>
            <person name="Rombauts S."/>
            <person name="Zhou K."/>
            <person name="Otillar R."/>
            <person name="Merchant S.S."/>
            <person name="Podell S."/>
            <person name="Gaasterland T."/>
            <person name="Napoli C."/>
            <person name="Gendler K."/>
            <person name="Manuell A."/>
            <person name="Tai V."/>
            <person name="Vallon O."/>
            <person name="Piganeau G."/>
            <person name="Jancek S."/>
            <person name="Heijde M."/>
            <person name="Jabbari K."/>
            <person name="Bowler C."/>
            <person name="Lohr M."/>
            <person name="Robbens S."/>
            <person name="Werner G."/>
            <person name="Dubchak I."/>
            <person name="Pazour G.J."/>
            <person name="Ren Q."/>
            <person name="Paulsen I."/>
            <person name="Delwiche C."/>
            <person name="Schmutz J."/>
            <person name="Rokhsar D."/>
            <person name="Van de Peer Y."/>
            <person name="Moreau H."/>
            <person name="Grigoriev I.V."/>
        </authorList>
    </citation>
    <scope>NUCLEOTIDE SEQUENCE [LARGE SCALE GENOMIC DNA]</scope>
    <source>
        <strain evidence="2 3">CCE9901</strain>
    </source>
</reference>
<gene>
    <name evidence="2" type="ORF">OSTLU_26903</name>
</gene>
<dbReference type="OrthoDB" id="497455at2759"/>
<protein>
    <submittedName>
        <fullName evidence="2">Uncharacterized protein</fullName>
    </submittedName>
</protein>